<comment type="caution">
    <text evidence="2">The sequence shown here is derived from an EMBL/GenBank/DDBJ whole genome shotgun (WGS) entry which is preliminary data.</text>
</comment>
<evidence type="ECO:0000313" key="2">
    <source>
        <dbReference type="EMBL" id="MDG0817110.1"/>
    </source>
</evidence>
<dbReference type="RefSeq" id="WP_277578586.1">
    <property type="nucleotide sequence ID" value="NZ_JANRMI010000003.1"/>
</dbReference>
<name>A0ABT6DJT8_9BACT</name>
<dbReference type="SUPFAM" id="SSF143422">
    <property type="entry name" value="Transposase IS200-like"/>
    <property type="match status" value="1"/>
</dbReference>
<dbReference type="Proteomes" id="UP001152321">
    <property type="component" value="Unassembled WGS sequence"/>
</dbReference>
<keyword evidence="3" id="KW-1185">Reference proteome</keyword>
<dbReference type="Gene3D" id="3.30.70.1290">
    <property type="entry name" value="Transposase IS200-like"/>
    <property type="match status" value="1"/>
</dbReference>
<organism evidence="2 3">
    <name type="scientific">Bdellovibrio svalbardensis</name>
    <dbReference type="NCBI Taxonomy" id="2972972"/>
    <lineage>
        <taxon>Bacteria</taxon>
        <taxon>Pseudomonadati</taxon>
        <taxon>Bdellovibrionota</taxon>
        <taxon>Bdellovibrionia</taxon>
        <taxon>Bdellovibrionales</taxon>
        <taxon>Pseudobdellovibrionaceae</taxon>
        <taxon>Bdellovibrio</taxon>
    </lineage>
</organism>
<gene>
    <name evidence="2" type="ORF">NWE73_12080</name>
</gene>
<dbReference type="Pfam" id="PF01797">
    <property type="entry name" value="Y1_Tnp"/>
    <property type="match status" value="1"/>
</dbReference>
<proteinExistence type="predicted"/>
<sequence>MPRKKFYPTAEYPYHVTARTVNKEWFALPQEDVWMIFAHYLHYIWREYDVRVHSFVLMSNHFHMLISTPEANLDKAMNYFMREVSKRIGERAGKVNQVFGGPYHWTVIKNSIHYQHAYKYIYRNPVHAGICSRVEDYPFSTLRGLLGLEYQHIPAYDNLEIIQDPFKKLQWLNSGYEDETKEAIQLALRRREFGFARDRDSGPHWLEDHLI</sequence>
<feature type="domain" description="Transposase IS200-like" evidence="1">
    <location>
        <begin position="9"/>
        <end position="124"/>
    </location>
</feature>
<reference evidence="2" key="1">
    <citation type="submission" date="2022-08" db="EMBL/GenBank/DDBJ databases">
        <title>Novel Bdellovibrio Species Isolated from Svalbard: Designation Bdellovibrio svalbardensis.</title>
        <authorList>
            <person name="Mitchell R.J."/>
            <person name="Choi S.Y."/>
        </authorList>
    </citation>
    <scope>NUCLEOTIDE SEQUENCE</scope>
    <source>
        <strain evidence="2">PAP01</strain>
    </source>
</reference>
<evidence type="ECO:0000313" key="3">
    <source>
        <dbReference type="Proteomes" id="UP001152321"/>
    </source>
</evidence>
<dbReference type="InterPro" id="IPR002686">
    <property type="entry name" value="Transposase_17"/>
</dbReference>
<dbReference type="SMART" id="SM01321">
    <property type="entry name" value="Y1_Tnp"/>
    <property type="match status" value="1"/>
</dbReference>
<accession>A0ABT6DJT8</accession>
<dbReference type="InterPro" id="IPR036515">
    <property type="entry name" value="Transposase_17_sf"/>
</dbReference>
<evidence type="ECO:0000259" key="1">
    <source>
        <dbReference type="SMART" id="SM01321"/>
    </source>
</evidence>
<protein>
    <submittedName>
        <fullName evidence="2">Transposase</fullName>
    </submittedName>
</protein>
<dbReference type="PANTHER" id="PTHR34322">
    <property type="entry name" value="TRANSPOSASE, Y1_TNP DOMAIN-CONTAINING"/>
    <property type="match status" value="1"/>
</dbReference>
<dbReference type="PANTHER" id="PTHR34322:SF2">
    <property type="entry name" value="TRANSPOSASE IS200-LIKE DOMAIN-CONTAINING PROTEIN"/>
    <property type="match status" value="1"/>
</dbReference>
<dbReference type="EMBL" id="JANRMI010000003">
    <property type="protein sequence ID" value="MDG0817110.1"/>
    <property type="molecule type" value="Genomic_DNA"/>
</dbReference>